<accession>A0A5M8PQJ3</accession>
<feature type="transmembrane region" description="Helical" evidence="1">
    <location>
        <begin position="24"/>
        <end position="46"/>
    </location>
</feature>
<evidence type="ECO:0000256" key="1">
    <source>
        <dbReference type="SAM" id="Phobius"/>
    </source>
</evidence>
<gene>
    <name evidence="2" type="ORF">FRX48_03949</name>
</gene>
<reference evidence="2 3" key="1">
    <citation type="submission" date="2019-09" db="EMBL/GenBank/DDBJ databases">
        <title>The hologenome of the rock-dwelling lichen Lasallia pustulata.</title>
        <authorList>
            <person name="Greshake Tzovaras B."/>
            <person name="Segers F."/>
            <person name="Bicker A."/>
            <person name="Dal Grande F."/>
            <person name="Otte J."/>
            <person name="Hankeln T."/>
            <person name="Schmitt I."/>
            <person name="Ebersberger I."/>
        </authorList>
    </citation>
    <scope>NUCLEOTIDE SEQUENCE [LARGE SCALE GENOMIC DNA]</scope>
    <source>
        <strain evidence="2">A1-1</strain>
    </source>
</reference>
<evidence type="ECO:0000313" key="3">
    <source>
        <dbReference type="Proteomes" id="UP000324767"/>
    </source>
</evidence>
<proteinExistence type="predicted"/>
<dbReference type="AlphaFoldDB" id="A0A5M8PQJ3"/>
<dbReference type="OrthoDB" id="444631at2759"/>
<keyword evidence="1" id="KW-1133">Transmembrane helix</keyword>
<dbReference type="Proteomes" id="UP000324767">
    <property type="component" value="Unassembled WGS sequence"/>
</dbReference>
<organism evidence="2 3">
    <name type="scientific">Lasallia pustulata</name>
    <dbReference type="NCBI Taxonomy" id="136370"/>
    <lineage>
        <taxon>Eukaryota</taxon>
        <taxon>Fungi</taxon>
        <taxon>Dikarya</taxon>
        <taxon>Ascomycota</taxon>
        <taxon>Pezizomycotina</taxon>
        <taxon>Lecanoromycetes</taxon>
        <taxon>OSLEUM clade</taxon>
        <taxon>Umbilicariomycetidae</taxon>
        <taxon>Umbilicariales</taxon>
        <taxon>Umbilicariaceae</taxon>
        <taxon>Lasallia</taxon>
    </lineage>
</organism>
<dbReference type="EMBL" id="VXIT01000006">
    <property type="protein sequence ID" value="KAA6411799.1"/>
    <property type="molecule type" value="Genomic_DNA"/>
</dbReference>
<keyword evidence="1" id="KW-0472">Membrane</keyword>
<name>A0A5M8PQJ3_9LECA</name>
<evidence type="ECO:0008006" key="4">
    <source>
        <dbReference type="Google" id="ProtNLM"/>
    </source>
</evidence>
<comment type="caution">
    <text evidence="2">The sequence shown here is derived from an EMBL/GenBank/DDBJ whole genome shotgun (WGS) entry which is preliminary data.</text>
</comment>
<evidence type="ECO:0000313" key="2">
    <source>
        <dbReference type="EMBL" id="KAA6411799.1"/>
    </source>
</evidence>
<sequence>MACTIVRISGLILNGKIDFQWETYWLSIQANVGIIMTAITAFRTFFISRSNERAQLPGGRGLRWYTQSTQAFRRILTPWSWRPMSATKISAGSSNEEIMELPRTSRATMTGVRTFINGPENSAVAGSQLTRSAVREENEGIWPLPEQGQDSGSIKVQHDVSVTSESIHATRECV</sequence>
<protein>
    <recommendedName>
        <fullName evidence="4">Integral membrane</fullName>
    </recommendedName>
</protein>
<keyword evidence="1" id="KW-0812">Transmembrane</keyword>